<gene>
    <name evidence="1" type="ORF">CCAP1982_LOCUS2740</name>
</gene>
<sequence length="87" mass="9628">IELVVMHIVARRQPRVSSERPVGQPNALPKHRGRETCSQLPVAFCCSNIISLLHATRNIPTLSASFQPPPSPRSGLRLTRLVVRGRV</sequence>
<dbReference type="AlphaFoldDB" id="A0A811U9E2"/>
<evidence type="ECO:0000313" key="2">
    <source>
        <dbReference type="Proteomes" id="UP000606786"/>
    </source>
</evidence>
<feature type="non-terminal residue" evidence="1">
    <location>
        <position position="1"/>
    </location>
</feature>
<reference evidence="1" key="1">
    <citation type="submission" date="2020-11" db="EMBL/GenBank/DDBJ databases">
        <authorList>
            <person name="Whitehead M."/>
        </authorList>
    </citation>
    <scope>NUCLEOTIDE SEQUENCE</scope>
    <source>
        <strain evidence="1">EGII</strain>
    </source>
</reference>
<dbReference type="Proteomes" id="UP000606786">
    <property type="component" value="Unassembled WGS sequence"/>
</dbReference>
<accession>A0A811U9E2</accession>
<keyword evidence="2" id="KW-1185">Reference proteome</keyword>
<organism evidence="1 2">
    <name type="scientific">Ceratitis capitata</name>
    <name type="common">Mediterranean fruit fly</name>
    <name type="synonym">Tephritis capitata</name>
    <dbReference type="NCBI Taxonomy" id="7213"/>
    <lineage>
        <taxon>Eukaryota</taxon>
        <taxon>Metazoa</taxon>
        <taxon>Ecdysozoa</taxon>
        <taxon>Arthropoda</taxon>
        <taxon>Hexapoda</taxon>
        <taxon>Insecta</taxon>
        <taxon>Pterygota</taxon>
        <taxon>Neoptera</taxon>
        <taxon>Endopterygota</taxon>
        <taxon>Diptera</taxon>
        <taxon>Brachycera</taxon>
        <taxon>Muscomorpha</taxon>
        <taxon>Tephritoidea</taxon>
        <taxon>Tephritidae</taxon>
        <taxon>Ceratitis</taxon>
        <taxon>Ceratitis</taxon>
    </lineage>
</organism>
<dbReference type="EMBL" id="CAJHJT010000001">
    <property type="protein sequence ID" value="CAD6993955.1"/>
    <property type="molecule type" value="Genomic_DNA"/>
</dbReference>
<protein>
    <submittedName>
        <fullName evidence="1">(Mediterranean fruit fly) hypothetical protein</fullName>
    </submittedName>
</protein>
<name>A0A811U9E2_CERCA</name>
<comment type="caution">
    <text evidence="1">The sequence shown here is derived from an EMBL/GenBank/DDBJ whole genome shotgun (WGS) entry which is preliminary data.</text>
</comment>
<proteinExistence type="predicted"/>
<evidence type="ECO:0000313" key="1">
    <source>
        <dbReference type="EMBL" id="CAD6993955.1"/>
    </source>
</evidence>